<evidence type="ECO:0000313" key="1">
    <source>
        <dbReference type="EMBL" id="MBB5041427.1"/>
    </source>
</evidence>
<name>A0A7W7YSP9_9HYPH</name>
<accession>A0A7W7YSP9</accession>
<dbReference type="PIRSF" id="PIRSF030840">
    <property type="entry name" value="DUF1008"/>
    <property type="match status" value="1"/>
</dbReference>
<dbReference type="SUPFAM" id="SSF144064">
    <property type="entry name" value="Heme iron utilization protein-like"/>
    <property type="match status" value="1"/>
</dbReference>
<gene>
    <name evidence="1" type="ORF">HNQ66_000810</name>
</gene>
<evidence type="ECO:0008006" key="3">
    <source>
        <dbReference type="Google" id="ProtNLM"/>
    </source>
</evidence>
<dbReference type="EMBL" id="JACHIK010000002">
    <property type="protein sequence ID" value="MBB5041427.1"/>
    <property type="molecule type" value="Genomic_DNA"/>
</dbReference>
<dbReference type="InterPro" id="IPR053733">
    <property type="entry name" value="Heme_Transport_Util_sf"/>
</dbReference>
<dbReference type="CDD" id="cd16829">
    <property type="entry name" value="ChuX_HutX-like"/>
    <property type="match status" value="1"/>
</dbReference>
<keyword evidence="2" id="KW-1185">Reference proteome</keyword>
<dbReference type="InterPro" id="IPR010413">
    <property type="entry name" value="HutX-like"/>
</dbReference>
<protein>
    <recommendedName>
        <fullName evidence="3">Heme utilization cystosolic carrier protein HutX</fullName>
    </recommendedName>
</protein>
<dbReference type="NCBIfam" id="TIGR04108">
    <property type="entry name" value="HutX"/>
    <property type="match status" value="1"/>
</dbReference>
<dbReference type="RefSeq" id="WP_184141126.1">
    <property type="nucleotide sequence ID" value="NZ_JACHIK010000002.1"/>
</dbReference>
<proteinExistence type="predicted"/>
<dbReference type="Pfam" id="PF06228">
    <property type="entry name" value="ChuX_HutX"/>
    <property type="match status" value="1"/>
</dbReference>
<reference evidence="1 2" key="1">
    <citation type="submission" date="2020-08" db="EMBL/GenBank/DDBJ databases">
        <title>Genomic Encyclopedia of Type Strains, Phase IV (KMG-IV): sequencing the most valuable type-strain genomes for metagenomic binning, comparative biology and taxonomic classification.</title>
        <authorList>
            <person name="Goeker M."/>
        </authorList>
    </citation>
    <scope>NUCLEOTIDE SEQUENCE [LARGE SCALE GENOMIC DNA]</scope>
    <source>
        <strain evidence="1 2">DSM 21319</strain>
    </source>
</reference>
<dbReference type="Proteomes" id="UP000535406">
    <property type="component" value="Unassembled WGS sequence"/>
</dbReference>
<evidence type="ECO:0000313" key="2">
    <source>
        <dbReference type="Proteomes" id="UP000535406"/>
    </source>
</evidence>
<comment type="caution">
    <text evidence="1">The sequence shown here is derived from an EMBL/GenBank/DDBJ whole genome shotgun (WGS) entry which is preliminary data.</text>
</comment>
<sequence length="177" mass="19517">MQHLNHAEKIERIRQAIAEKPDGILESLAAEFAVPIQTVVECVPGDGVTRIDGSRFVDVLTDIAEWGDITFIVHTKDAVVEVCGPMPTGRIGHGMYNLQGGASGLSGHLRPDRCASIFLVRRPFMGMETMSVQFFNAEGETIFKIYVGRDEARRLKADQIERFNRLATLFAQTAGNA</sequence>
<dbReference type="Gene3D" id="3.40.1570.10">
    <property type="entry name" value="HemS/ChuS/ChuX like domains"/>
    <property type="match status" value="1"/>
</dbReference>
<organism evidence="1 2">
    <name type="scientific">Shinella fusca</name>
    <dbReference type="NCBI Taxonomy" id="544480"/>
    <lineage>
        <taxon>Bacteria</taxon>
        <taxon>Pseudomonadati</taxon>
        <taxon>Pseudomonadota</taxon>
        <taxon>Alphaproteobacteria</taxon>
        <taxon>Hyphomicrobiales</taxon>
        <taxon>Rhizobiaceae</taxon>
        <taxon>Shinella</taxon>
    </lineage>
</organism>
<dbReference type="AlphaFoldDB" id="A0A7W7YSP9"/>